<dbReference type="WBParaSite" id="PS1159_v2.g9157.t1">
    <property type="protein sequence ID" value="PS1159_v2.g9157.t1"/>
    <property type="gene ID" value="PS1159_v2.g9157"/>
</dbReference>
<evidence type="ECO:0000313" key="2">
    <source>
        <dbReference type="WBParaSite" id="PS1159_v2.g9157.t1"/>
    </source>
</evidence>
<evidence type="ECO:0000313" key="1">
    <source>
        <dbReference type="Proteomes" id="UP000887580"/>
    </source>
</evidence>
<accession>A0AC35GVV1</accession>
<dbReference type="Proteomes" id="UP000887580">
    <property type="component" value="Unplaced"/>
</dbReference>
<sequence length="134" mass="14894">MHYRRLRRHFESAKMNSTTKLAVILFGIVCIIALSHADPPPPCVDNKQCKGRGMMCKNGECVLGPTAFYAELETPPCVDNSQCPRGWMCKNQECIPGPTGFFEEHEKLKKCKTVADCEGTATPICVNGYCIRLP</sequence>
<organism evidence="1 2">
    <name type="scientific">Panagrolaimus sp. PS1159</name>
    <dbReference type="NCBI Taxonomy" id="55785"/>
    <lineage>
        <taxon>Eukaryota</taxon>
        <taxon>Metazoa</taxon>
        <taxon>Ecdysozoa</taxon>
        <taxon>Nematoda</taxon>
        <taxon>Chromadorea</taxon>
        <taxon>Rhabditida</taxon>
        <taxon>Tylenchina</taxon>
        <taxon>Panagrolaimomorpha</taxon>
        <taxon>Panagrolaimoidea</taxon>
        <taxon>Panagrolaimidae</taxon>
        <taxon>Panagrolaimus</taxon>
    </lineage>
</organism>
<name>A0AC35GVV1_9BILA</name>
<proteinExistence type="predicted"/>
<reference evidence="2" key="1">
    <citation type="submission" date="2022-11" db="UniProtKB">
        <authorList>
            <consortium name="WormBaseParasite"/>
        </authorList>
    </citation>
    <scope>IDENTIFICATION</scope>
</reference>
<protein>
    <submittedName>
        <fullName evidence="2">Uncharacterized protein</fullName>
    </submittedName>
</protein>